<accession>A0A371DBU3</accession>
<proteinExistence type="predicted"/>
<evidence type="ECO:0008006" key="4">
    <source>
        <dbReference type="Google" id="ProtNLM"/>
    </source>
</evidence>
<organism evidence="2 3">
    <name type="scientific">Lentinus brumalis</name>
    <dbReference type="NCBI Taxonomy" id="2498619"/>
    <lineage>
        <taxon>Eukaryota</taxon>
        <taxon>Fungi</taxon>
        <taxon>Dikarya</taxon>
        <taxon>Basidiomycota</taxon>
        <taxon>Agaricomycotina</taxon>
        <taxon>Agaricomycetes</taxon>
        <taxon>Polyporales</taxon>
        <taxon>Polyporaceae</taxon>
        <taxon>Lentinus</taxon>
    </lineage>
</organism>
<feature type="region of interest" description="Disordered" evidence="1">
    <location>
        <begin position="118"/>
        <end position="139"/>
    </location>
</feature>
<reference evidence="2 3" key="1">
    <citation type="journal article" date="2018" name="Biotechnol. Biofuels">
        <title>Integrative visual omics of the white-rot fungus Polyporus brumalis exposes the biotechnological potential of its oxidative enzymes for delignifying raw plant biomass.</title>
        <authorList>
            <person name="Miyauchi S."/>
            <person name="Rancon A."/>
            <person name="Drula E."/>
            <person name="Hage H."/>
            <person name="Chaduli D."/>
            <person name="Favel A."/>
            <person name="Grisel S."/>
            <person name="Henrissat B."/>
            <person name="Herpoel-Gimbert I."/>
            <person name="Ruiz-Duenas F.J."/>
            <person name="Chevret D."/>
            <person name="Hainaut M."/>
            <person name="Lin J."/>
            <person name="Wang M."/>
            <person name="Pangilinan J."/>
            <person name="Lipzen A."/>
            <person name="Lesage-Meessen L."/>
            <person name="Navarro D."/>
            <person name="Riley R."/>
            <person name="Grigoriev I.V."/>
            <person name="Zhou S."/>
            <person name="Raouche S."/>
            <person name="Rosso M.N."/>
        </authorList>
    </citation>
    <scope>NUCLEOTIDE SEQUENCE [LARGE SCALE GENOMIC DNA]</scope>
    <source>
        <strain evidence="2 3">BRFM 1820</strain>
    </source>
</reference>
<evidence type="ECO:0000313" key="2">
    <source>
        <dbReference type="EMBL" id="RDX50007.1"/>
    </source>
</evidence>
<feature type="compositionally biased region" description="Basic residues" evidence="1">
    <location>
        <begin position="241"/>
        <end position="259"/>
    </location>
</feature>
<protein>
    <recommendedName>
        <fullName evidence="4">Fungal-type protein kinase domain-containing protein</fullName>
    </recommendedName>
</protein>
<sequence>MGFRMLANGLRRKQTLQDDMESLFYVVLYCAFLWLPHKLTQRQLADSFSSFFEHSAPDGVDFVGGGGKVINLASQRFTESAGFAPAMQYWVNTMADLFRPRGLPREKEVDYPFEEDVELGAHEPSNSEDGKSDLSDEDDELPVYRDSKLWTVKNVEGFWSHFLQTRALDANDRTVHEHPRSSSIYYADMPTFLNRPSYGCGVHKRRREDDDDSWSRSPTPPPARRRKIGSPSPPPPPPPSRLRRSRRIQKQHARKQAGT</sequence>
<dbReference type="EMBL" id="KZ857402">
    <property type="protein sequence ID" value="RDX50007.1"/>
    <property type="molecule type" value="Genomic_DNA"/>
</dbReference>
<evidence type="ECO:0000313" key="3">
    <source>
        <dbReference type="Proteomes" id="UP000256964"/>
    </source>
</evidence>
<dbReference type="STRING" id="139420.A0A371DBU3"/>
<dbReference type="AlphaFoldDB" id="A0A371DBU3"/>
<dbReference type="Proteomes" id="UP000256964">
    <property type="component" value="Unassembled WGS sequence"/>
</dbReference>
<feature type="region of interest" description="Disordered" evidence="1">
    <location>
        <begin position="200"/>
        <end position="259"/>
    </location>
</feature>
<feature type="compositionally biased region" description="Pro residues" evidence="1">
    <location>
        <begin position="231"/>
        <end position="240"/>
    </location>
</feature>
<gene>
    <name evidence="2" type="ORF">OH76DRAFT_505211</name>
</gene>
<evidence type="ECO:0000256" key="1">
    <source>
        <dbReference type="SAM" id="MobiDB-lite"/>
    </source>
</evidence>
<name>A0A371DBU3_9APHY</name>
<dbReference type="OrthoDB" id="2758626at2759"/>
<keyword evidence="3" id="KW-1185">Reference proteome</keyword>